<keyword evidence="4 10" id="KW-0547">Nucleotide-binding</keyword>
<comment type="function">
    <text evidence="10">Has also diadenylate cyclase activity, catalyzing the condensation of 2 ATP molecules into cyclic di-AMP (c-di-AMP). c-di-AMP likely acts as a signaling molecule that may couple DNA integrity with a cellular process.</text>
</comment>
<evidence type="ECO:0000256" key="10">
    <source>
        <dbReference type="HAMAP-Rule" id="MF_01438"/>
    </source>
</evidence>
<evidence type="ECO:0000256" key="6">
    <source>
        <dbReference type="ARBA" id="ARBA00022840"/>
    </source>
</evidence>
<comment type="caution">
    <text evidence="10">Lacks conserved residue(s) required for the propagation of feature annotation.</text>
</comment>
<feature type="binding site" evidence="10">
    <location>
        <begin position="104"/>
        <end position="108"/>
    </location>
    <ligand>
        <name>ATP</name>
        <dbReference type="ChEBI" id="CHEBI:30616"/>
    </ligand>
</feature>
<comment type="function">
    <text evidence="10">Participates in a DNA-damage check-point. DisA forms globular foci that rapidly scan along the chromosomes searching for lesions.</text>
</comment>
<dbReference type="PANTHER" id="PTHR34185:SF3">
    <property type="entry name" value="DNA INTEGRITY SCANNING PROTEIN DISA"/>
    <property type="match status" value="1"/>
</dbReference>
<dbReference type="AlphaFoldDB" id="A0A212TD87"/>
<dbReference type="SUPFAM" id="SSF47781">
    <property type="entry name" value="RuvA domain 2-like"/>
    <property type="match status" value="1"/>
</dbReference>
<dbReference type="OrthoDB" id="41841at2"/>
<accession>A0A212TD87</accession>
<dbReference type="HAMAP" id="MF_01438">
    <property type="entry name" value="DisA"/>
    <property type="match status" value="1"/>
</dbReference>
<evidence type="ECO:0000256" key="7">
    <source>
        <dbReference type="ARBA" id="ARBA00022842"/>
    </source>
</evidence>
<dbReference type="EMBL" id="FYEZ01000001">
    <property type="protein sequence ID" value="SNC63983.1"/>
    <property type="molecule type" value="Genomic_DNA"/>
</dbReference>
<keyword evidence="7 10" id="KW-0460">Magnesium</keyword>
<evidence type="ECO:0000256" key="4">
    <source>
        <dbReference type="ARBA" id="ARBA00022741"/>
    </source>
</evidence>
<comment type="catalytic activity">
    <reaction evidence="1 10">
        <text>2 ATP = 3',3'-c-di-AMP + 2 diphosphate</text>
        <dbReference type="Rhea" id="RHEA:35655"/>
        <dbReference type="ChEBI" id="CHEBI:30616"/>
        <dbReference type="ChEBI" id="CHEBI:33019"/>
        <dbReference type="ChEBI" id="CHEBI:71500"/>
        <dbReference type="EC" id="2.7.7.85"/>
    </reaction>
</comment>
<gene>
    <name evidence="10" type="primary">disA</name>
    <name evidence="13" type="ORF">SAMN05445756_1019</name>
</gene>
<keyword evidence="11" id="KW-0175">Coiled coil</keyword>
<keyword evidence="9 10" id="KW-0234">DNA repair</keyword>
<dbReference type="GO" id="GO:0003677">
    <property type="term" value="F:DNA binding"/>
    <property type="evidence" value="ECO:0007669"/>
    <property type="project" value="UniProtKB-UniRule"/>
</dbReference>
<dbReference type="Gene3D" id="1.20.1260.110">
    <property type="entry name" value="DNA integrity scanning linker region"/>
    <property type="match status" value="1"/>
</dbReference>
<proteinExistence type="inferred from homology"/>
<keyword evidence="6 10" id="KW-0067">ATP-binding</keyword>
<dbReference type="GO" id="GO:0106408">
    <property type="term" value="F:diadenylate cyclase activity"/>
    <property type="evidence" value="ECO:0007669"/>
    <property type="project" value="UniProtKB-EC"/>
</dbReference>
<keyword evidence="8 10" id="KW-0238">DNA-binding</keyword>
<dbReference type="Gene3D" id="1.10.150.20">
    <property type="entry name" value="5' to 3' exonuclease, C-terminal subdomain"/>
    <property type="match status" value="1"/>
</dbReference>
<dbReference type="InterPro" id="IPR003390">
    <property type="entry name" value="DNA_integrity_scan_DisA_N"/>
</dbReference>
<keyword evidence="14" id="KW-1185">Reference proteome</keyword>
<keyword evidence="5 10" id="KW-0227">DNA damage</keyword>
<dbReference type="RefSeq" id="WP_088817927.1">
    <property type="nucleotide sequence ID" value="NZ_FYEZ01000001.1"/>
</dbReference>
<dbReference type="InterPro" id="IPR010994">
    <property type="entry name" value="RuvA_2-like"/>
</dbReference>
<comment type="subunit">
    <text evidence="10">Homooctamer.</text>
</comment>
<dbReference type="InterPro" id="IPR018906">
    <property type="entry name" value="DNA_integrity_scan_DisA_link"/>
</dbReference>
<dbReference type="PROSITE" id="PS51794">
    <property type="entry name" value="DAC"/>
    <property type="match status" value="1"/>
</dbReference>
<evidence type="ECO:0000256" key="2">
    <source>
        <dbReference type="ARBA" id="ARBA00022679"/>
    </source>
</evidence>
<dbReference type="InterPro" id="IPR036888">
    <property type="entry name" value="DNA_integrity_DisA_N_sf"/>
</dbReference>
<evidence type="ECO:0000313" key="14">
    <source>
        <dbReference type="Proteomes" id="UP000198122"/>
    </source>
</evidence>
<dbReference type="Proteomes" id="UP000198122">
    <property type="component" value="Unassembled WGS sequence"/>
</dbReference>
<dbReference type="PANTHER" id="PTHR34185">
    <property type="entry name" value="DIADENYLATE CYCLASE"/>
    <property type="match status" value="1"/>
</dbReference>
<keyword evidence="3 10" id="KW-0548">Nucleotidyltransferase</keyword>
<reference evidence="13 14" key="1">
    <citation type="submission" date="2017-06" db="EMBL/GenBank/DDBJ databases">
        <authorList>
            <person name="Kim H.J."/>
            <person name="Triplett B.A."/>
        </authorList>
    </citation>
    <scope>NUCLEOTIDE SEQUENCE [LARGE SCALE GENOMIC DNA]</scope>
    <source>
        <strain evidence="13 14">DSM 22179</strain>
    </source>
</reference>
<evidence type="ECO:0000256" key="11">
    <source>
        <dbReference type="SAM" id="Coils"/>
    </source>
</evidence>
<evidence type="ECO:0000259" key="12">
    <source>
        <dbReference type="PROSITE" id="PS51794"/>
    </source>
</evidence>
<dbReference type="EC" id="2.7.7.85" evidence="10"/>
<evidence type="ECO:0000256" key="1">
    <source>
        <dbReference type="ARBA" id="ARBA00000877"/>
    </source>
</evidence>
<keyword evidence="2 10" id="KW-0808">Transferase</keyword>
<dbReference type="GO" id="GO:0004016">
    <property type="term" value="F:adenylate cyclase activity"/>
    <property type="evidence" value="ECO:0007669"/>
    <property type="project" value="TreeGrafter"/>
</dbReference>
<dbReference type="Pfam" id="PF10635">
    <property type="entry name" value="DisA-linker"/>
    <property type="match status" value="1"/>
</dbReference>
<protein>
    <recommendedName>
        <fullName evidence="10">DNA integrity scanning protein DisA</fullName>
    </recommendedName>
    <alternativeName>
        <fullName evidence="10">Cyclic di-AMP synthase</fullName>
        <shortName evidence="10">c-di-AMP synthase</shortName>
    </alternativeName>
    <alternativeName>
        <fullName evidence="10">Diadenylate cyclase</fullName>
        <ecNumber evidence="10">2.7.7.85</ecNumber>
    </alternativeName>
</protein>
<dbReference type="NCBIfam" id="NF010009">
    <property type="entry name" value="PRK13482.1"/>
    <property type="match status" value="1"/>
</dbReference>
<dbReference type="Gene3D" id="3.40.1700.10">
    <property type="entry name" value="DNA integrity scanning protein, DisA, N-terminal domain"/>
    <property type="match status" value="1"/>
</dbReference>
<comment type="cofactor">
    <cofactor evidence="10">
        <name>Mg(2+)</name>
        <dbReference type="ChEBI" id="CHEBI:18420"/>
    </cofactor>
</comment>
<evidence type="ECO:0000256" key="5">
    <source>
        <dbReference type="ARBA" id="ARBA00022763"/>
    </source>
</evidence>
<feature type="domain" description="DAC" evidence="12">
    <location>
        <begin position="6"/>
        <end position="146"/>
    </location>
</feature>
<dbReference type="InterPro" id="IPR050338">
    <property type="entry name" value="DisA"/>
</dbReference>
<evidence type="ECO:0000256" key="8">
    <source>
        <dbReference type="ARBA" id="ARBA00023125"/>
    </source>
</evidence>
<feature type="coiled-coil region" evidence="11">
    <location>
        <begin position="144"/>
        <end position="178"/>
    </location>
</feature>
<organism evidence="13 14">
    <name type="scientific">Kytococcus aerolatus</name>
    <dbReference type="NCBI Taxonomy" id="592308"/>
    <lineage>
        <taxon>Bacteria</taxon>
        <taxon>Bacillati</taxon>
        <taxon>Actinomycetota</taxon>
        <taxon>Actinomycetes</taxon>
        <taxon>Micrococcales</taxon>
        <taxon>Kytococcaceae</taxon>
        <taxon>Kytococcus</taxon>
    </lineage>
</organism>
<sequence>METVDADAVNAVLTLLAPGTELRDGLERIVRGRTGALIVLGSNRTIDSISSGGFELNVDFSSTRLRELAKMDGGIVVSADLSRIVRAATQFTPDPSVITRESGTRHRTAERVARQTGQPVVSVSASMSIIALYMGDQRVVLDEVSTIQSRANQALQTLERYKARLDEVAGTLSALEIEDLVTVRDVAAVAQRLEMVHRIHEEIGHYVVTLGSEGRLVDLQLSELTAGLGNDRELLVRDYAPYHTPDEGTEAIDEVLGRMARLTSADLLDLLTVAQAMGFASGADTLEQRVSPWGYRLLSQIPRLPANIVDRVVLHFDGLQALLAASTEDLHEIEGVGDARAAAIREGLSRMAETSILDRYV</sequence>
<dbReference type="Pfam" id="PF02457">
    <property type="entry name" value="DAC"/>
    <property type="match status" value="1"/>
</dbReference>
<evidence type="ECO:0000256" key="9">
    <source>
        <dbReference type="ARBA" id="ARBA00023204"/>
    </source>
</evidence>
<name>A0A212TD87_9MICO</name>
<feature type="binding site" evidence="10">
    <location>
        <position position="73"/>
    </location>
    <ligand>
        <name>ATP</name>
        <dbReference type="ChEBI" id="CHEBI:30616"/>
    </ligand>
</feature>
<dbReference type="InterPro" id="IPR023763">
    <property type="entry name" value="DNA_integrity_scanning_protein"/>
</dbReference>
<dbReference type="GO" id="GO:0005524">
    <property type="term" value="F:ATP binding"/>
    <property type="evidence" value="ECO:0007669"/>
    <property type="project" value="UniProtKB-UniRule"/>
</dbReference>
<dbReference type="GO" id="GO:0006281">
    <property type="term" value="P:DNA repair"/>
    <property type="evidence" value="ECO:0007669"/>
    <property type="project" value="UniProtKB-UniRule"/>
</dbReference>
<evidence type="ECO:0000256" key="3">
    <source>
        <dbReference type="ARBA" id="ARBA00022695"/>
    </source>
</evidence>
<comment type="similarity">
    <text evidence="10">Belongs to the DisA family.</text>
</comment>
<dbReference type="SUPFAM" id="SSF143597">
    <property type="entry name" value="YojJ-like"/>
    <property type="match status" value="1"/>
</dbReference>
<dbReference type="InterPro" id="IPR038331">
    <property type="entry name" value="DisA_sf"/>
</dbReference>
<evidence type="ECO:0000313" key="13">
    <source>
        <dbReference type="EMBL" id="SNC63983.1"/>
    </source>
</evidence>